<keyword evidence="1" id="KW-1133">Transmembrane helix</keyword>
<feature type="transmembrane region" description="Helical" evidence="1">
    <location>
        <begin position="120"/>
        <end position="139"/>
    </location>
</feature>
<keyword evidence="1" id="KW-0812">Transmembrane</keyword>
<evidence type="ECO:0000313" key="2">
    <source>
        <dbReference type="EMBL" id="NPU64973.1"/>
    </source>
</evidence>
<sequence length="147" mass="15362">MLHRMIAEVKESTGHTVRLTSLALAAAVGLFITTCFLCAAAFVAVLQHYGLVAACLTGAAIFFVVTLIAAISYMVRKRAVAKHAPRPAEAARSAAQSLLADPMLLASGLQVVRMIGIKRLIPILAVGGLALGLLVRGQMADEAEPAE</sequence>
<evidence type="ECO:0000313" key="3">
    <source>
        <dbReference type="Proteomes" id="UP000886476"/>
    </source>
</evidence>
<keyword evidence="3" id="KW-1185">Reference proteome</keyword>
<feature type="transmembrane region" description="Helical" evidence="1">
    <location>
        <begin position="21"/>
        <end position="45"/>
    </location>
</feature>
<organism evidence="2 3">
    <name type="scientific">Bradyrhizobium aeschynomenes</name>
    <dbReference type="NCBI Taxonomy" id="2734909"/>
    <lineage>
        <taxon>Bacteria</taxon>
        <taxon>Pseudomonadati</taxon>
        <taxon>Pseudomonadota</taxon>
        <taxon>Alphaproteobacteria</taxon>
        <taxon>Hyphomicrobiales</taxon>
        <taxon>Nitrobacteraceae</taxon>
        <taxon>Bradyrhizobium</taxon>
    </lineage>
</organism>
<keyword evidence="1" id="KW-0472">Membrane</keyword>
<gene>
    <name evidence="2" type="ORF">HL667_08215</name>
</gene>
<evidence type="ECO:0000256" key="1">
    <source>
        <dbReference type="SAM" id="Phobius"/>
    </source>
</evidence>
<dbReference type="Proteomes" id="UP000886476">
    <property type="component" value="Unassembled WGS sequence"/>
</dbReference>
<proteinExistence type="predicted"/>
<feature type="transmembrane region" description="Helical" evidence="1">
    <location>
        <begin position="51"/>
        <end position="75"/>
    </location>
</feature>
<reference evidence="2" key="1">
    <citation type="submission" date="2020-05" db="EMBL/GenBank/DDBJ databases">
        <title>Nod-independent and nitrogen-fixing Bradyrhizobium aeschynomene sp. nov. isolated from nodules of Aeschynomene indica.</title>
        <authorList>
            <person name="Zhang Z."/>
        </authorList>
    </citation>
    <scope>NUCLEOTIDE SEQUENCE</scope>
    <source>
        <strain evidence="2">83012</strain>
    </source>
</reference>
<dbReference type="RefSeq" id="WP_172110065.1">
    <property type="nucleotide sequence ID" value="NZ_JABFDN010000002.1"/>
</dbReference>
<evidence type="ECO:0008006" key="4">
    <source>
        <dbReference type="Google" id="ProtNLM"/>
    </source>
</evidence>
<name>A0ABX2CA62_9BRAD</name>
<accession>A0ABX2CA62</accession>
<protein>
    <recommendedName>
        <fullName evidence="4">Phage holin family protein</fullName>
    </recommendedName>
</protein>
<comment type="caution">
    <text evidence="2">The sequence shown here is derived from an EMBL/GenBank/DDBJ whole genome shotgun (WGS) entry which is preliminary data.</text>
</comment>
<dbReference type="EMBL" id="JABFDN010000002">
    <property type="protein sequence ID" value="NPU64973.1"/>
    <property type="molecule type" value="Genomic_DNA"/>
</dbReference>